<dbReference type="AlphaFoldDB" id="M2SMK9"/>
<evidence type="ECO:0000256" key="7">
    <source>
        <dbReference type="RuleBase" id="RU004241"/>
    </source>
</evidence>
<evidence type="ECO:0000313" key="11">
    <source>
        <dbReference type="Proteomes" id="UP000016934"/>
    </source>
</evidence>
<reference evidence="11" key="2">
    <citation type="journal article" date="2013" name="PLoS Genet.">
        <title>Comparative genome structure, secondary metabolite, and effector coding capacity across Cochliobolus pathogens.</title>
        <authorList>
            <person name="Condon B.J."/>
            <person name="Leng Y."/>
            <person name="Wu D."/>
            <person name="Bushley K.E."/>
            <person name="Ohm R.A."/>
            <person name="Otillar R."/>
            <person name="Martin J."/>
            <person name="Schackwitz W."/>
            <person name="Grimwood J."/>
            <person name="MohdZainudin N."/>
            <person name="Xue C."/>
            <person name="Wang R."/>
            <person name="Manning V.A."/>
            <person name="Dhillon B."/>
            <person name="Tu Z.J."/>
            <person name="Steffenson B.J."/>
            <person name="Salamov A."/>
            <person name="Sun H."/>
            <person name="Lowry S."/>
            <person name="LaButti K."/>
            <person name="Han J."/>
            <person name="Copeland A."/>
            <person name="Lindquist E."/>
            <person name="Barry K."/>
            <person name="Schmutz J."/>
            <person name="Baker S.E."/>
            <person name="Ciuffetti L.M."/>
            <person name="Grigoriev I.V."/>
            <person name="Zhong S."/>
            <person name="Turgeon B.G."/>
        </authorList>
    </citation>
    <scope>NUCLEOTIDE SEQUENCE [LARGE SCALE GENOMIC DNA]</scope>
    <source>
        <strain evidence="11">ND90Pr / ATCC 201652</strain>
    </source>
</reference>
<dbReference type="KEGG" id="bsc:COCSADRAFT_31496"/>
<dbReference type="InterPro" id="IPR019793">
    <property type="entry name" value="Peroxidases_heam-ligand_BS"/>
</dbReference>
<dbReference type="OrthoDB" id="2113341at2759"/>
<evidence type="ECO:0000256" key="8">
    <source>
        <dbReference type="RuleBase" id="RU363051"/>
    </source>
</evidence>
<evidence type="ECO:0000256" key="5">
    <source>
        <dbReference type="ARBA" id="ARBA00022723"/>
    </source>
</evidence>
<keyword evidence="11" id="KW-1185">Reference proteome</keyword>
<dbReference type="PRINTS" id="PR00458">
    <property type="entry name" value="PEROXIDASE"/>
</dbReference>
<dbReference type="eggNOG" id="ENOG502QT8W">
    <property type="taxonomic scope" value="Eukaryota"/>
</dbReference>
<comment type="cofactor">
    <cofactor evidence="2">
        <name>Ca(2+)</name>
        <dbReference type="ChEBI" id="CHEBI:29108"/>
    </cofactor>
</comment>
<dbReference type="InterPro" id="IPR000823">
    <property type="entry name" value="Peroxidase_pln"/>
</dbReference>
<dbReference type="PROSITE" id="PS50873">
    <property type="entry name" value="PEROXIDASE_4"/>
    <property type="match status" value="1"/>
</dbReference>
<reference evidence="10 11" key="1">
    <citation type="journal article" date="2012" name="PLoS Pathog.">
        <title>Diverse lifestyles and strategies of plant pathogenesis encoded in the genomes of eighteen Dothideomycetes fungi.</title>
        <authorList>
            <person name="Ohm R.A."/>
            <person name="Feau N."/>
            <person name="Henrissat B."/>
            <person name="Schoch C.L."/>
            <person name="Horwitz B.A."/>
            <person name="Barry K.W."/>
            <person name="Condon B.J."/>
            <person name="Copeland A.C."/>
            <person name="Dhillon B."/>
            <person name="Glaser F."/>
            <person name="Hesse C.N."/>
            <person name="Kosti I."/>
            <person name="LaButti K."/>
            <person name="Lindquist E.A."/>
            <person name="Lucas S."/>
            <person name="Salamov A.A."/>
            <person name="Bradshaw R.E."/>
            <person name="Ciuffetti L."/>
            <person name="Hamelin R.C."/>
            <person name="Kema G.H.J."/>
            <person name="Lawrence C."/>
            <person name="Scott J.A."/>
            <person name="Spatafora J.W."/>
            <person name="Turgeon B.G."/>
            <person name="de Wit P.J.G.M."/>
            <person name="Zhong S."/>
            <person name="Goodwin S.B."/>
            <person name="Grigoriev I.V."/>
        </authorList>
    </citation>
    <scope>NUCLEOTIDE SEQUENCE [LARGE SCALE GENOMIC DNA]</scope>
    <source>
        <strain evidence="11">ND90Pr / ATCC 201652</strain>
    </source>
</reference>
<proteinExistence type="inferred from homology"/>
<dbReference type="InterPro" id="IPR002016">
    <property type="entry name" value="Haem_peroxidase"/>
</dbReference>
<keyword evidence="5" id="KW-0479">Metal-binding</keyword>
<dbReference type="PROSITE" id="PS00435">
    <property type="entry name" value="PEROXIDASE_1"/>
    <property type="match status" value="1"/>
</dbReference>
<dbReference type="GO" id="GO:0140825">
    <property type="term" value="F:lactoperoxidase activity"/>
    <property type="evidence" value="ECO:0007669"/>
    <property type="project" value="UniProtKB-EC"/>
</dbReference>
<comment type="similarity">
    <text evidence="7">Belongs to the peroxidase family.</text>
</comment>
<keyword evidence="6" id="KW-0408">Iron</keyword>
<dbReference type="RefSeq" id="XP_007705794.1">
    <property type="nucleotide sequence ID" value="XM_007707604.1"/>
</dbReference>
<protein>
    <recommendedName>
        <fullName evidence="8">Peroxidase</fullName>
        <ecNumber evidence="8">1.11.1.-</ecNumber>
    </recommendedName>
</protein>
<evidence type="ECO:0000259" key="9">
    <source>
        <dbReference type="PROSITE" id="PS50873"/>
    </source>
</evidence>
<accession>M2SMK9</accession>
<dbReference type="EC" id="1.11.1.-" evidence="8"/>
<dbReference type="PANTHER" id="PTHR31517">
    <property type="match status" value="1"/>
</dbReference>
<keyword evidence="8" id="KW-0560">Oxidoreductase</keyword>
<dbReference type="SUPFAM" id="SSF48113">
    <property type="entry name" value="Heme-dependent peroxidases"/>
    <property type="match status" value="1"/>
</dbReference>
<evidence type="ECO:0000256" key="6">
    <source>
        <dbReference type="ARBA" id="ARBA00023004"/>
    </source>
</evidence>
<evidence type="ECO:0000256" key="1">
    <source>
        <dbReference type="ARBA" id="ARBA00000189"/>
    </source>
</evidence>
<dbReference type="HOGENOM" id="CLU_041038_0_1_1"/>
<dbReference type="Proteomes" id="UP000016934">
    <property type="component" value="Unassembled WGS sequence"/>
</dbReference>
<dbReference type="Gene3D" id="1.10.520.10">
    <property type="match status" value="1"/>
</dbReference>
<name>M2SMK9_COCSN</name>
<dbReference type="GO" id="GO:0006979">
    <property type="term" value="P:response to oxidative stress"/>
    <property type="evidence" value="ECO:0007669"/>
    <property type="project" value="InterPro"/>
</dbReference>
<dbReference type="PANTHER" id="PTHR31517:SF48">
    <property type="entry name" value="PEROXIDASE 16-RELATED"/>
    <property type="match status" value="1"/>
</dbReference>
<evidence type="ECO:0000256" key="2">
    <source>
        <dbReference type="ARBA" id="ARBA00001913"/>
    </source>
</evidence>
<dbReference type="GO" id="GO:0020037">
    <property type="term" value="F:heme binding"/>
    <property type="evidence" value="ECO:0007669"/>
    <property type="project" value="UniProtKB-UniRule"/>
</dbReference>
<dbReference type="InterPro" id="IPR010255">
    <property type="entry name" value="Haem_peroxidase_sf"/>
</dbReference>
<dbReference type="GO" id="GO:0046872">
    <property type="term" value="F:metal ion binding"/>
    <property type="evidence" value="ECO:0007669"/>
    <property type="project" value="UniProtKB-UniRule"/>
</dbReference>
<comment type="catalytic activity">
    <reaction evidence="1">
        <text>2 a phenolic donor + H2O2 = 2 a phenolic radical donor + 2 H2O</text>
        <dbReference type="Rhea" id="RHEA:56136"/>
        <dbReference type="ChEBI" id="CHEBI:15377"/>
        <dbReference type="ChEBI" id="CHEBI:16240"/>
        <dbReference type="ChEBI" id="CHEBI:139520"/>
        <dbReference type="ChEBI" id="CHEBI:139521"/>
        <dbReference type="EC" id="1.11.1.7"/>
    </reaction>
</comment>
<evidence type="ECO:0000256" key="4">
    <source>
        <dbReference type="ARBA" id="ARBA00022559"/>
    </source>
</evidence>
<dbReference type="PRINTS" id="PR00461">
    <property type="entry name" value="PLPEROXIDASE"/>
</dbReference>
<sequence>MYLDSSPKVQLLQDPISYGPFIKSSGLAESFYMCKIYISIQTLTLSLTLLHIPLFLRISLNDTRFLHILFNKSLLLAQMHPASIALFALAVTPISAVDASPRAGTCPAVWQTIAADLTNIFQGCNKAAHSAVRAVLHACLPLGCNGSLILSQEECSRVENLGLRDLCKTLNQKRTQYRVGAADMVQFAGAMSLSACPLGPQVQALVGRRDSSADAPPTGLPRSRDPVQKILSMFAAKGFSPQDVVALLGTHSIVIQTKAGTAPYSLQSDRLMSSAAEAVFAKSTTLWANAFTSAWNRFAVIGNNVQSLQDCSHLVPKSKVPRGRQVAHAQMMEKLTKKFIAEEH</sequence>
<feature type="domain" description="Plant heme peroxidase family profile" evidence="9">
    <location>
        <begin position="105"/>
        <end position="253"/>
    </location>
</feature>
<evidence type="ECO:0000256" key="3">
    <source>
        <dbReference type="ARBA" id="ARBA00001970"/>
    </source>
</evidence>
<dbReference type="EMBL" id="KB445656">
    <property type="protein sequence ID" value="EMD58381.1"/>
    <property type="molecule type" value="Genomic_DNA"/>
</dbReference>
<organism evidence="10 11">
    <name type="scientific">Cochliobolus sativus (strain ND90Pr / ATCC 201652)</name>
    <name type="common">Common root rot and spot blotch fungus</name>
    <name type="synonym">Bipolaris sorokiniana</name>
    <dbReference type="NCBI Taxonomy" id="665912"/>
    <lineage>
        <taxon>Eukaryota</taxon>
        <taxon>Fungi</taxon>
        <taxon>Dikarya</taxon>
        <taxon>Ascomycota</taxon>
        <taxon>Pezizomycotina</taxon>
        <taxon>Dothideomycetes</taxon>
        <taxon>Pleosporomycetidae</taxon>
        <taxon>Pleosporales</taxon>
        <taxon>Pleosporineae</taxon>
        <taxon>Pleosporaceae</taxon>
        <taxon>Bipolaris</taxon>
    </lineage>
</organism>
<comment type="cofactor">
    <cofactor evidence="3">
        <name>heme b</name>
        <dbReference type="ChEBI" id="CHEBI:60344"/>
    </cofactor>
</comment>
<dbReference type="Pfam" id="PF00141">
    <property type="entry name" value="peroxidase"/>
    <property type="match status" value="1"/>
</dbReference>
<gene>
    <name evidence="10" type="ORF">COCSADRAFT_31496</name>
</gene>
<evidence type="ECO:0000313" key="10">
    <source>
        <dbReference type="EMBL" id="EMD58381.1"/>
    </source>
</evidence>
<dbReference type="GeneID" id="19136446"/>
<keyword evidence="4 8" id="KW-0575">Peroxidase</keyword>